<organism evidence="2 5">
    <name type="scientific">Didymodactylos carnosus</name>
    <dbReference type="NCBI Taxonomy" id="1234261"/>
    <lineage>
        <taxon>Eukaryota</taxon>
        <taxon>Metazoa</taxon>
        <taxon>Spiralia</taxon>
        <taxon>Gnathifera</taxon>
        <taxon>Rotifera</taxon>
        <taxon>Eurotatoria</taxon>
        <taxon>Bdelloidea</taxon>
        <taxon>Philodinida</taxon>
        <taxon>Philodinidae</taxon>
        <taxon>Didymodactylos</taxon>
    </lineage>
</organism>
<dbReference type="Proteomes" id="UP000663829">
    <property type="component" value="Unassembled WGS sequence"/>
</dbReference>
<dbReference type="AlphaFoldDB" id="A0A815M171"/>
<sequence>MTQPQQNSPTQELLEICNGAIAHVPHTKKKTSTPHVTVEIDRSLMIYYNEPVPNYSEFDQSPPPPYP</sequence>
<protein>
    <submittedName>
        <fullName evidence="2">Uncharacterized protein</fullName>
    </submittedName>
</protein>
<dbReference type="EMBL" id="CAJOBC010083510">
    <property type="protein sequence ID" value="CAF4302619.1"/>
    <property type="molecule type" value="Genomic_DNA"/>
</dbReference>
<comment type="caution">
    <text evidence="2">The sequence shown here is derived from an EMBL/GenBank/DDBJ whole genome shotgun (WGS) entry which is preliminary data.</text>
</comment>
<gene>
    <name evidence="2" type="ORF">GPM918_LOCUS33643</name>
    <name evidence="1" type="ORF">OVA965_LOCUS27408</name>
    <name evidence="4" type="ORF">SRO942_LOCUS34328</name>
    <name evidence="3" type="ORF">TMI583_LOCUS28150</name>
</gene>
<dbReference type="EMBL" id="CAJOBA010039653">
    <property type="protein sequence ID" value="CAF4080929.1"/>
    <property type="molecule type" value="Genomic_DNA"/>
</dbReference>
<dbReference type="Proteomes" id="UP000682733">
    <property type="component" value="Unassembled WGS sequence"/>
</dbReference>
<evidence type="ECO:0000313" key="4">
    <source>
        <dbReference type="EMBL" id="CAF4302619.1"/>
    </source>
</evidence>
<evidence type="ECO:0000313" key="3">
    <source>
        <dbReference type="EMBL" id="CAF4080929.1"/>
    </source>
</evidence>
<name>A0A815M171_9BILA</name>
<feature type="non-terminal residue" evidence="2">
    <location>
        <position position="1"/>
    </location>
</feature>
<dbReference type="Proteomes" id="UP000681722">
    <property type="component" value="Unassembled WGS sequence"/>
</dbReference>
<dbReference type="EMBL" id="CAJNOK010018094">
    <property type="protein sequence ID" value="CAF1275912.1"/>
    <property type="molecule type" value="Genomic_DNA"/>
</dbReference>
<dbReference type="Proteomes" id="UP000677228">
    <property type="component" value="Unassembled WGS sequence"/>
</dbReference>
<evidence type="ECO:0000313" key="5">
    <source>
        <dbReference type="Proteomes" id="UP000663829"/>
    </source>
</evidence>
<reference evidence="2" key="1">
    <citation type="submission" date="2021-02" db="EMBL/GenBank/DDBJ databases">
        <authorList>
            <person name="Nowell W R."/>
        </authorList>
    </citation>
    <scope>NUCLEOTIDE SEQUENCE</scope>
</reference>
<evidence type="ECO:0000313" key="1">
    <source>
        <dbReference type="EMBL" id="CAF1275912.1"/>
    </source>
</evidence>
<keyword evidence="5" id="KW-1185">Reference proteome</keyword>
<evidence type="ECO:0000313" key="2">
    <source>
        <dbReference type="EMBL" id="CAF1417695.1"/>
    </source>
</evidence>
<dbReference type="EMBL" id="CAJNOQ010018083">
    <property type="protein sequence ID" value="CAF1417695.1"/>
    <property type="molecule type" value="Genomic_DNA"/>
</dbReference>
<accession>A0A815M171</accession>
<proteinExistence type="predicted"/>